<gene>
    <name evidence="2" type="ORF">CRG98_030851</name>
</gene>
<evidence type="ECO:0000313" key="3">
    <source>
        <dbReference type="Proteomes" id="UP000233551"/>
    </source>
</evidence>
<reference evidence="2 3" key="1">
    <citation type="submission" date="2017-11" db="EMBL/GenBank/DDBJ databases">
        <title>De-novo sequencing of pomegranate (Punica granatum L.) genome.</title>
        <authorList>
            <person name="Akparov Z."/>
            <person name="Amiraslanov A."/>
            <person name="Hajiyeva S."/>
            <person name="Abbasov M."/>
            <person name="Kaur K."/>
            <person name="Hamwieh A."/>
            <person name="Solovyev V."/>
            <person name="Salamov A."/>
            <person name="Braich B."/>
            <person name="Kosarev P."/>
            <person name="Mahmoud A."/>
            <person name="Hajiyev E."/>
            <person name="Babayeva S."/>
            <person name="Izzatullayeva V."/>
            <person name="Mammadov A."/>
            <person name="Mammadov A."/>
            <person name="Sharifova S."/>
            <person name="Ojaghi J."/>
            <person name="Eynullazada K."/>
            <person name="Bayramov B."/>
            <person name="Abdulazimova A."/>
            <person name="Shahmuradov I."/>
        </authorList>
    </citation>
    <scope>NUCLEOTIDE SEQUENCE [LARGE SCALE GENOMIC DNA]</scope>
    <source>
        <strain evidence="3">cv. AG2017</strain>
        <tissue evidence="2">Leaf</tissue>
    </source>
</reference>
<dbReference type="EMBL" id="PGOL01002338">
    <property type="protein sequence ID" value="PKI48757.1"/>
    <property type="molecule type" value="Genomic_DNA"/>
</dbReference>
<protein>
    <submittedName>
        <fullName evidence="2">Uncharacterized protein</fullName>
    </submittedName>
</protein>
<name>A0A2I0IXM9_PUNGR</name>
<feature type="region of interest" description="Disordered" evidence="1">
    <location>
        <begin position="35"/>
        <end position="172"/>
    </location>
</feature>
<dbReference type="Proteomes" id="UP000233551">
    <property type="component" value="Unassembled WGS sequence"/>
</dbReference>
<proteinExistence type="predicted"/>
<feature type="region of interest" description="Disordered" evidence="1">
    <location>
        <begin position="1"/>
        <end position="20"/>
    </location>
</feature>
<keyword evidence="3" id="KW-1185">Reference proteome</keyword>
<sequence>MRDSSSGIERLRIPRGQKSESAVVLVGGCTCNPNIIRPEADVRSKPNAVNAGPKPDAGPKPNAINAGPKPNAINAGPESDAGPKPNAVNAGPEPDAGLKLDAGPKPDAINAGPKPNAINAGPEPDAGPKPNAVNAGLEPDAGLKPDVGPKPDLVAGLGELPPSCGWPTSSSSLSNLSVIEPSIGEVDHAVPEYTPSAFHGGSVRSLCAGGLCQSAGRRPSEASLAKTIRKPA</sequence>
<organism evidence="2 3">
    <name type="scientific">Punica granatum</name>
    <name type="common">Pomegranate</name>
    <dbReference type="NCBI Taxonomy" id="22663"/>
    <lineage>
        <taxon>Eukaryota</taxon>
        <taxon>Viridiplantae</taxon>
        <taxon>Streptophyta</taxon>
        <taxon>Embryophyta</taxon>
        <taxon>Tracheophyta</taxon>
        <taxon>Spermatophyta</taxon>
        <taxon>Magnoliopsida</taxon>
        <taxon>eudicotyledons</taxon>
        <taxon>Gunneridae</taxon>
        <taxon>Pentapetalae</taxon>
        <taxon>rosids</taxon>
        <taxon>malvids</taxon>
        <taxon>Myrtales</taxon>
        <taxon>Lythraceae</taxon>
        <taxon>Punica</taxon>
    </lineage>
</organism>
<comment type="caution">
    <text evidence="2">The sequence shown here is derived from an EMBL/GenBank/DDBJ whole genome shotgun (WGS) entry which is preliminary data.</text>
</comment>
<dbReference type="AlphaFoldDB" id="A0A2I0IXM9"/>
<evidence type="ECO:0000256" key="1">
    <source>
        <dbReference type="SAM" id="MobiDB-lite"/>
    </source>
</evidence>
<evidence type="ECO:0000313" key="2">
    <source>
        <dbReference type="EMBL" id="PKI48757.1"/>
    </source>
</evidence>
<accession>A0A2I0IXM9</accession>